<comment type="caution">
    <text evidence="10">The sequence shown here is derived from an EMBL/GenBank/DDBJ whole genome shotgun (WGS) entry which is preliminary data.</text>
</comment>
<accession>A0A9P7VZB3</accession>
<keyword evidence="6 9" id="KW-1133">Transmembrane helix</keyword>
<keyword evidence="4 9" id="KW-0812">Transmembrane</keyword>
<name>A0A9P7VZB3_9AGAR</name>
<keyword evidence="7 9" id="KW-0496">Mitochondrion</keyword>
<keyword evidence="9" id="KW-0653">Protein transport</keyword>
<feature type="transmembrane region" description="Helical" evidence="9">
    <location>
        <begin position="160"/>
        <end position="180"/>
    </location>
</feature>
<evidence type="ECO:0000256" key="8">
    <source>
        <dbReference type="ARBA" id="ARBA00023136"/>
    </source>
</evidence>
<keyword evidence="11" id="KW-1185">Reference proteome</keyword>
<keyword evidence="5 9" id="KW-0999">Mitochondrion inner membrane</keyword>
<feature type="transmembrane region" description="Helical" evidence="9">
    <location>
        <begin position="55"/>
        <end position="78"/>
    </location>
</feature>
<evidence type="ECO:0000256" key="3">
    <source>
        <dbReference type="ARBA" id="ARBA00020722"/>
    </source>
</evidence>
<comment type="function">
    <text evidence="9">Essential core component of the TIM22 complex, a complex that mediates the import and insertion of multi-pass transmembrane proteins into the mitochondrial inner membrane. In the TIM22 complex, it constitutes the voltage-activated and signal-gated channel. Forms a twin-pore translocase that uses the membrane potential as external driving force in 2 voltage-dependent steps.</text>
</comment>
<evidence type="ECO:0000256" key="5">
    <source>
        <dbReference type="ARBA" id="ARBA00022792"/>
    </source>
</evidence>
<comment type="subcellular location">
    <subcellularLocation>
        <location evidence="1 9">Mitochondrion inner membrane</location>
        <topology evidence="1 9">Multi-pass membrane protein</topology>
    </subcellularLocation>
</comment>
<gene>
    <name evidence="10" type="ORF">BT62DRAFT_886520</name>
</gene>
<evidence type="ECO:0000256" key="2">
    <source>
        <dbReference type="ARBA" id="ARBA00008444"/>
    </source>
</evidence>
<evidence type="ECO:0000256" key="6">
    <source>
        <dbReference type="ARBA" id="ARBA00022989"/>
    </source>
</evidence>
<dbReference type="AlphaFoldDB" id="A0A9P7VZB3"/>
<keyword evidence="9" id="KW-0811">Translocation</keyword>
<evidence type="ECO:0000256" key="1">
    <source>
        <dbReference type="ARBA" id="ARBA00004448"/>
    </source>
</evidence>
<sequence>MNGGQRRDPALVPIYAAGKEPLPAGVSEEERPQYEQMMRYQTYMSMAMESCATKAAFAGIGGLGIGAFFSLMSSSFAYEDPFLRQQTQAGMNTTQKASAIFKDMGRGMWTTGKGFGKVGMLFAGVECVIESYRAKNDIYNSISTGMFVGGFLARNSGPKAAFGGGVAFAAFSAAIDVFFLRRETPESAWLLSFYRTLLILFFLVRIEVPFDRLIYFIAHYLLNNCIKYHYRY</sequence>
<evidence type="ECO:0000313" key="10">
    <source>
        <dbReference type="EMBL" id="KAG7449724.1"/>
    </source>
</evidence>
<dbReference type="InterPro" id="IPR039175">
    <property type="entry name" value="TIM22"/>
</dbReference>
<dbReference type="OrthoDB" id="75343at2759"/>
<proteinExistence type="inferred from homology"/>
<keyword evidence="9" id="KW-0813">Transport</keyword>
<dbReference type="GeneID" id="66105181"/>
<dbReference type="GO" id="GO:0030943">
    <property type="term" value="F:mitochondrion targeting sequence binding"/>
    <property type="evidence" value="ECO:0007669"/>
    <property type="project" value="TreeGrafter"/>
</dbReference>
<evidence type="ECO:0000313" key="11">
    <source>
        <dbReference type="Proteomes" id="UP000812287"/>
    </source>
</evidence>
<dbReference type="RefSeq" id="XP_043043224.1">
    <property type="nucleotide sequence ID" value="XM_043182884.1"/>
</dbReference>
<comment type="similarity">
    <text evidence="2 9">Belongs to the Tim17/Tim22/Tim23 family.</text>
</comment>
<evidence type="ECO:0000256" key="4">
    <source>
        <dbReference type="ARBA" id="ARBA00022692"/>
    </source>
</evidence>
<organism evidence="10 11">
    <name type="scientific">Guyanagaster necrorhizus</name>
    <dbReference type="NCBI Taxonomy" id="856835"/>
    <lineage>
        <taxon>Eukaryota</taxon>
        <taxon>Fungi</taxon>
        <taxon>Dikarya</taxon>
        <taxon>Basidiomycota</taxon>
        <taxon>Agaricomycotina</taxon>
        <taxon>Agaricomycetes</taxon>
        <taxon>Agaricomycetidae</taxon>
        <taxon>Agaricales</taxon>
        <taxon>Marasmiineae</taxon>
        <taxon>Physalacriaceae</taxon>
        <taxon>Guyanagaster</taxon>
    </lineage>
</organism>
<dbReference type="Proteomes" id="UP000812287">
    <property type="component" value="Unassembled WGS sequence"/>
</dbReference>
<evidence type="ECO:0000256" key="9">
    <source>
        <dbReference type="RuleBase" id="RU367038"/>
    </source>
</evidence>
<comment type="subunit">
    <text evidence="9">Component of the TIM22 complex.</text>
</comment>
<dbReference type="EMBL" id="MU250527">
    <property type="protein sequence ID" value="KAG7449724.1"/>
    <property type="molecule type" value="Genomic_DNA"/>
</dbReference>
<dbReference type="Pfam" id="PF02466">
    <property type="entry name" value="Tim17"/>
    <property type="match status" value="1"/>
</dbReference>
<reference evidence="10" key="1">
    <citation type="submission" date="2020-11" db="EMBL/GenBank/DDBJ databases">
        <title>Adaptations for nitrogen fixation in a non-lichenized fungal sporocarp promotes dispersal by wood-feeding termites.</title>
        <authorList>
            <consortium name="DOE Joint Genome Institute"/>
            <person name="Koch R.A."/>
            <person name="Yoon G."/>
            <person name="Arayal U."/>
            <person name="Lail K."/>
            <person name="Amirebrahimi M."/>
            <person name="Labutti K."/>
            <person name="Lipzen A."/>
            <person name="Riley R."/>
            <person name="Barry K."/>
            <person name="Henrissat B."/>
            <person name="Grigoriev I.V."/>
            <person name="Herr J.R."/>
            <person name="Aime M.C."/>
        </authorList>
    </citation>
    <scope>NUCLEOTIDE SEQUENCE</scope>
    <source>
        <strain evidence="10">MCA 3950</strain>
    </source>
</reference>
<dbReference type="PANTHER" id="PTHR14110">
    <property type="entry name" value="MITOCHONDRIAL IMPORT INNER MEMBRANE TRANSLOCASE SUBUNIT TIM22"/>
    <property type="match status" value="1"/>
</dbReference>
<dbReference type="GO" id="GO:0008320">
    <property type="term" value="F:protein transmembrane transporter activity"/>
    <property type="evidence" value="ECO:0007669"/>
    <property type="project" value="UniProtKB-UniRule"/>
</dbReference>
<feature type="transmembrane region" description="Helical" evidence="9">
    <location>
        <begin position="187"/>
        <end position="206"/>
    </location>
</feature>
<dbReference type="GO" id="GO:0042721">
    <property type="term" value="C:TIM22 mitochondrial import inner membrane insertion complex"/>
    <property type="evidence" value="ECO:0007669"/>
    <property type="project" value="UniProtKB-UniRule"/>
</dbReference>
<protein>
    <recommendedName>
        <fullName evidence="3 9">Mitochondrial import inner membrane translocase subunit TIM22</fullName>
    </recommendedName>
</protein>
<evidence type="ECO:0000256" key="7">
    <source>
        <dbReference type="ARBA" id="ARBA00023128"/>
    </source>
</evidence>
<keyword evidence="8 9" id="KW-0472">Membrane</keyword>
<dbReference type="GO" id="GO:0045039">
    <property type="term" value="P:protein insertion into mitochondrial inner membrane"/>
    <property type="evidence" value="ECO:0007669"/>
    <property type="project" value="UniProtKB-UniRule"/>
</dbReference>
<dbReference type="PANTHER" id="PTHR14110:SF0">
    <property type="entry name" value="MITOCHONDRIAL IMPORT INNER MEMBRANE TRANSLOCASE SUBUNIT TIM22"/>
    <property type="match status" value="1"/>
</dbReference>